<dbReference type="SMART" id="SM00354">
    <property type="entry name" value="HTH_LACI"/>
    <property type="match status" value="1"/>
</dbReference>
<dbReference type="Pfam" id="PF13377">
    <property type="entry name" value="Peripla_BP_3"/>
    <property type="match status" value="1"/>
</dbReference>
<dbReference type="SUPFAM" id="SSF47413">
    <property type="entry name" value="lambda repressor-like DNA-binding domains"/>
    <property type="match status" value="1"/>
</dbReference>
<keyword evidence="3" id="KW-0804">Transcription</keyword>
<keyword evidence="2 5" id="KW-0238">DNA-binding</keyword>
<dbReference type="CDD" id="cd01392">
    <property type="entry name" value="HTH_LacI"/>
    <property type="match status" value="1"/>
</dbReference>
<gene>
    <name evidence="5" type="ORF">WHI96_18250</name>
</gene>
<name>A0ABV1JXR1_9PSEU</name>
<proteinExistence type="predicted"/>
<dbReference type="RefSeq" id="WP_345644077.1">
    <property type="nucleotide sequence ID" value="NZ_BAABLY010000025.1"/>
</dbReference>
<dbReference type="Gene3D" id="3.40.50.2300">
    <property type="match status" value="2"/>
</dbReference>
<dbReference type="PANTHER" id="PTHR30146">
    <property type="entry name" value="LACI-RELATED TRANSCRIPTIONAL REPRESSOR"/>
    <property type="match status" value="1"/>
</dbReference>
<evidence type="ECO:0000256" key="2">
    <source>
        <dbReference type="ARBA" id="ARBA00023125"/>
    </source>
</evidence>
<feature type="domain" description="HTH lacI-type" evidence="4">
    <location>
        <begin position="11"/>
        <end position="65"/>
    </location>
</feature>
<dbReference type="InterPro" id="IPR000843">
    <property type="entry name" value="HTH_LacI"/>
</dbReference>
<reference evidence="5 6" key="1">
    <citation type="submission" date="2024-03" db="EMBL/GenBank/DDBJ databases">
        <title>Draft genome sequence of Pseudonocardia tropica JCM 19149.</title>
        <authorList>
            <person name="Butdee W."/>
            <person name="Duangmal K."/>
        </authorList>
    </citation>
    <scope>NUCLEOTIDE SEQUENCE [LARGE SCALE GENOMIC DNA]</scope>
    <source>
        <strain evidence="5 6">JCM 19149</strain>
    </source>
</reference>
<protein>
    <submittedName>
        <fullName evidence="5">LacI family DNA-binding transcriptional regulator</fullName>
    </submittedName>
</protein>
<dbReference type="CDD" id="cd06267">
    <property type="entry name" value="PBP1_LacI_sugar_binding-like"/>
    <property type="match status" value="1"/>
</dbReference>
<dbReference type="Pfam" id="PF00356">
    <property type="entry name" value="LacI"/>
    <property type="match status" value="1"/>
</dbReference>
<dbReference type="Proteomes" id="UP001464923">
    <property type="component" value="Unassembled WGS sequence"/>
</dbReference>
<accession>A0ABV1JXR1</accession>
<dbReference type="GO" id="GO:0003677">
    <property type="term" value="F:DNA binding"/>
    <property type="evidence" value="ECO:0007669"/>
    <property type="project" value="UniProtKB-KW"/>
</dbReference>
<evidence type="ECO:0000256" key="1">
    <source>
        <dbReference type="ARBA" id="ARBA00023015"/>
    </source>
</evidence>
<dbReference type="InterPro" id="IPR028082">
    <property type="entry name" value="Peripla_BP_I"/>
</dbReference>
<dbReference type="InterPro" id="IPR010982">
    <property type="entry name" value="Lambda_DNA-bd_dom_sf"/>
</dbReference>
<organism evidence="5 6">
    <name type="scientific">Pseudonocardia tropica</name>
    <dbReference type="NCBI Taxonomy" id="681289"/>
    <lineage>
        <taxon>Bacteria</taxon>
        <taxon>Bacillati</taxon>
        <taxon>Actinomycetota</taxon>
        <taxon>Actinomycetes</taxon>
        <taxon>Pseudonocardiales</taxon>
        <taxon>Pseudonocardiaceae</taxon>
        <taxon>Pseudonocardia</taxon>
    </lineage>
</organism>
<evidence type="ECO:0000313" key="5">
    <source>
        <dbReference type="EMBL" id="MEQ3540755.1"/>
    </source>
</evidence>
<dbReference type="PROSITE" id="PS50932">
    <property type="entry name" value="HTH_LACI_2"/>
    <property type="match status" value="1"/>
</dbReference>
<dbReference type="PANTHER" id="PTHR30146:SF155">
    <property type="entry name" value="ALANINE RACEMASE"/>
    <property type="match status" value="1"/>
</dbReference>
<evidence type="ECO:0000259" key="4">
    <source>
        <dbReference type="PROSITE" id="PS50932"/>
    </source>
</evidence>
<sequence length="345" mass="36095">MPSDAGPRARPTLADVAARAGVSKGLASLAVRDAAGPSAKSRERVLAAARELGWQPDSAARVLARHRSRLIGVTYAIRRPFDSEVVEHIYASAEAARYDVALSAITPGRSADRAVEPLLAGRCEALVLLGVGSLSEEDLRGLSEQVPTVVIGQSSGGAVVDTVRTAGAAGAQLAVEHLRELGHSAIVHVDGGPDASAVEHRRGYEEAMAAQGLRKRIRVVAGGATEDDGVTAASRMLEGDLPTAVVAYNDSCATGIISTFQRFGVHVPGDVSVIGYDDSRVARLPYFELTTVAQDSRQLASLAVQRSVGRLEGDLGAPEEVVLAPKLIRRATTARLIVNAPQVPK</sequence>
<comment type="caution">
    <text evidence="5">The sequence shown here is derived from an EMBL/GenBank/DDBJ whole genome shotgun (WGS) entry which is preliminary data.</text>
</comment>
<dbReference type="Gene3D" id="1.10.260.40">
    <property type="entry name" value="lambda repressor-like DNA-binding domains"/>
    <property type="match status" value="1"/>
</dbReference>
<dbReference type="SUPFAM" id="SSF53822">
    <property type="entry name" value="Periplasmic binding protein-like I"/>
    <property type="match status" value="1"/>
</dbReference>
<keyword evidence="6" id="KW-1185">Reference proteome</keyword>
<evidence type="ECO:0000313" key="6">
    <source>
        <dbReference type="Proteomes" id="UP001464923"/>
    </source>
</evidence>
<dbReference type="InterPro" id="IPR046335">
    <property type="entry name" value="LacI/GalR-like_sensor"/>
</dbReference>
<keyword evidence="1" id="KW-0805">Transcription regulation</keyword>
<evidence type="ECO:0000256" key="3">
    <source>
        <dbReference type="ARBA" id="ARBA00023163"/>
    </source>
</evidence>
<dbReference type="EMBL" id="JBEDNP010000010">
    <property type="protein sequence ID" value="MEQ3540755.1"/>
    <property type="molecule type" value="Genomic_DNA"/>
</dbReference>